<dbReference type="SUPFAM" id="SSF53697">
    <property type="entry name" value="SIS domain"/>
    <property type="match status" value="1"/>
</dbReference>
<dbReference type="Gene3D" id="3.40.50.10490">
    <property type="entry name" value="Glucose-6-phosphate isomerase like protein, domain 1"/>
    <property type="match status" value="2"/>
</dbReference>
<accession>A0A2N0ZCH4</accession>
<dbReference type="AlphaFoldDB" id="A0A2N0ZCH4"/>
<proteinExistence type="predicted"/>
<dbReference type="Pfam" id="PF01380">
    <property type="entry name" value="SIS"/>
    <property type="match status" value="1"/>
</dbReference>
<dbReference type="InterPro" id="IPR046348">
    <property type="entry name" value="SIS_dom_sf"/>
</dbReference>
<dbReference type="InterPro" id="IPR035490">
    <property type="entry name" value="GlmS/FrlB_SIS"/>
</dbReference>
<evidence type="ECO:0000259" key="4">
    <source>
        <dbReference type="PROSITE" id="PS51464"/>
    </source>
</evidence>
<evidence type="ECO:0000313" key="6">
    <source>
        <dbReference type="Proteomes" id="UP000233343"/>
    </source>
</evidence>
<dbReference type="PROSITE" id="PS51464">
    <property type="entry name" value="SIS"/>
    <property type="match status" value="2"/>
</dbReference>
<dbReference type="Proteomes" id="UP000233343">
    <property type="component" value="Unassembled WGS sequence"/>
</dbReference>
<dbReference type="GO" id="GO:0006002">
    <property type="term" value="P:fructose 6-phosphate metabolic process"/>
    <property type="evidence" value="ECO:0007669"/>
    <property type="project" value="TreeGrafter"/>
</dbReference>
<dbReference type="GO" id="GO:0006047">
    <property type="term" value="P:UDP-N-acetylglucosamine metabolic process"/>
    <property type="evidence" value="ECO:0007669"/>
    <property type="project" value="TreeGrafter"/>
</dbReference>
<dbReference type="GO" id="GO:0006487">
    <property type="term" value="P:protein N-linked glycosylation"/>
    <property type="evidence" value="ECO:0007669"/>
    <property type="project" value="TreeGrafter"/>
</dbReference>
<evidence type="ECO:0000313" key="5">
    <source>
        <dbReference type="EMBL" id="PKG27198.1"/>
    </source>
</evidence>
<protein>
    <recommendedName>
        <fullName evidence="3">Glutamine--fructose-6-phosphate aminotransferase [isomerizing]</fullName>
        <ecNumber evidence="2">2.6.1.16</ecNumber>
    </recommendedName>
</protein>
<dbReference type="EC" id="2.6.1.16" evidence="2"/>
<reference evidence="5 6" key="1">
    <citation type="journal article" date="2010" name="Int. J. Syst. Evol. Microbiol.">
        <title>Bacillus horneckiae sp. nov., isolated from a spacecraft-assembly clean room.</title>
        <authorList>
            <person name="Vaishampayan P."/>
            <person name="Probst A."/>
            <person name="Krishnamurthi S."/>
            <person name="Ghosh S."/>
            <person name="Osman S."/>
            <person name="McDowall A."/>
            <person name="Ruckmani A."/>
            <person name="Mayilraj S."/>
            <person name="Venkateswaran K."/>
        </authorList>
    </citation>
    <scope>NUCLEOTIDE SEQUENCE [LARGE SCALE GENOMIC DNA]</scope>
    <source>
        <strain evidence="6">1PO1SC</strain>
    </source>
</reference>
<dbReference type="PANTHER" id="PTHR10937">
    <property type="entry name" value="GLUCOSAMINE--FRUCTOSE-6-PHOSPHATE AMINOTRANSFERASE, ISOMERIZING"/>
    <property type="match status" value="1"/>
</dbReference>
<dbReference type="PANTHER" id="PTHR10937:SF0">
    <property type="entry name" value="GLUTAMINE--FRUCTOSE-6-PHOSPHATE TRANSAMINASE (ISOMERIZING)"/>
    <property type="match status" value="1"/>
</dbReference>
<evidence type="ECO:0000256" key="3">
    <source>
        <dbReference type="ARBA" id="ARBA00016090"/>
    </source>
</evidence>
<dbReference type="InterPro" id="IPR001347">
    <property type="entry name" value="SIS_dom"/>
</dbReference>
<evidence type="ECO:0000256" key="1">
    <source>
        <dbReference type="ARBA" id="ARBA00001031"/>
    </source>
</evidence>
<dbReference type="EMBL" id="PISD01000049">
    <property type="protein sequence ID" value="PKG27198.1"/>
    <property type="molecule type" value="Genomic_DNA"/>
</dbReference>
<dbReference type="CDD" id="cd05009">
    <property type="entry name" value="SIS_GlmS_GlmD_2"/>
    <property type="match status" value="1"/>
</dbReference>
<feature type="domain" description="SIS" evidence="4">
    <location>
        <begin position="206"/>
        <end position="347"/>
    </location>
</feature>
<comment type="catalytic activity">
    <reaction evidence="1">
        <text>D-fructose 6-phosphate + L-glutamine = D-glucosamine 6-phosphate + L-glutamate</text>
        <dbReference type="Rhea" id="RHEA:13237"/>
        <dbReference type="ChEBI" id="CHEBI:29985"/>
        <dbReference type="ChEBI" id="CHEBI:58359"/>
        <dbReference type="ChEBI" id="CHEBI:58725"/>
        <dbReference type="ChEBI" id="CHEBI:61527"/>
        <dbReference type="EC" id="2.6.1.16"/>
    </reaction>
</comment>
<organism evidence="5 6">
    <name type="scientific">Cytobacillus horneckiae</name>
    <dbReference type="NCBI Taxonomy" id="549687"/>
    <lineage>
        <taxon>Bacteria</taxon>
        <taxon>Bacillati</taxon>
        <taxon>Bacillota</taxon>
        <taxon>Bacilli</taxon>
        <taxon>Bacillales</taxon>
        <taxon>Bacillaceae</taxon>
        <taxon>Cytobacillus</taxon>
    </lineage>
</organism>
<gene>
    <name evidence="5" type="ORF">CWS20_20355</name>
</gene>
<dbReference type="GO" id="GO:0097367">
    <property type="term" value="F:carbohydrate derivative binding"/>
    <property type="evidence" value="ECO:0007669"/>
    <property type="project" value="InterPro"/>
</dbReference>
<evidence type="ECO:0000256" key="2">
    <source>
        <dbReference type="ARBA" id="ARBA00012916"/>
    </source>
</evidence>
<keyword evidence="6" id="KW-1185">Reference proteome</keyword>
<dbReference type="GO" id="GO:0004360">
    <property type="term" value="F:glutamine-fructose-6-phosphate transaminase (isomerizing) activity"/>
    <property type="evidence" value="ECO:0007669"/>
    <property type="project" value="UniProtKB-EC"/>
</dbReference>
<feature type="domain" description="SIS" evidence="4">
    <location>
        <begin position="37"/>
        <end position="178"/>
    </location>
</feature>
<sequence>MKTRSSHPFHMYDEIMLQPEYLKKLFLSSKFQNYDEILNVLKNSKRIFLIGCGTSYHVALSSFSISQIIFKGENKFISIPARELMSPNFSLNNDDVIIAFSHSGDTKATFDCIKMSNSKGCKTIVFTGDTESRCAGSSDFVLSYGYKEDKSLAHTITYTLSTFLMLIIMGKLARQMGDIVTNDIINSVAIQLPSLFENVINRRKDIKKLAENIVSEFYVICGNEHTLGVAYETSLKFGEVHYTPTTYMDIEQIFHGPLVMCNKDTAIIVTNSNLNIEERIHELFRATKNIGSKTVLFTTDKSSISNCDYVFHLPHCHELLVPLLYALPMQLLSYYISINKQLNPDHIRRDQLPYKKAREAYE</sequence>
<dbReference type="RefSeq" id="WP_066192997.1">
    <property type="nucleotide sequence ID" value="NZ_JAMAUX010000009.1"/>
</dbReference>
<name>A0A2N0ZCH4_9BACI</name>
<comment type="caution">
    <text evidence="5">The sequence shown here is derived from an EMBL/GenBank/DDBJ whole genome shotgun (WGS) entry which is preliminary data.</text>
</comment>